<comment type="similarity">
    <text evidence="2">Belongs to the amino acid/polyamine transporter 2 family.</text>
</comment>
<evidence type="ECO:0000256" key="6">
    <source>
        <dbReference type="SAM" id="MobiDB-lite"/>
    </source>
</evidence>
<feature type="transmembrane region" description="Helical" evidence="7">
    <location>
        <begin position="208"/>
        <end position="229"/>
    </location>
</feature>
<keyword evidence="5 7" id="KW-0472">Membrane</keyword>
<keyword evidence="3 7" id="KW-0812">Transmembrane</keyword>
<proteinExistence type="inferred from homology"/>
<evidence type="ECO:0000256" key="4">
    <source>
        <dbReference type="ARBA" id="ARBA00022989"/>
    </source>
</evidence>
<feature type="transmembrane region" description="Helical" evidence="7">
    <location>
        <begin position="402"/>
        <end position="427"/>
    </location>
</feature>
<organism evidence="9 10">
    <name type="scientific">Rhodotorula mucilaginosa</name>
    <name type="common">Yeast</name>
    <name type="synonym">Rhodotorula rubra</name>
    <dbReference type="NCBI Taxonomy" id="5537"/>
    <lineage>
        <taxon>Eukaryota</taxon>
        <taxon>Fungi</taxon>
        <taxon>Dikarya</taxon>
        <taxon>Basidiomycota</taxon>
        <taxon>Pucciniomycotina</taxon>
        <taxon>Microbotryomycetes</taxon>
        <taxon>Sporidiobolales</taxon>
        <taxon>Sporidiobolaceae</taxon>
        <taxon>Rhodotorula</taxon>
    </lineage>
</organism>
<feature type="transmembrane region" description="Helical" evidence="7">
    <location>
        <begin position="332"/>
        <end position="353"/>
    </location>
</feature>
<evidence type="ECO:0000256" key="7">
    <source>
        <dbReference type="SAM" id="Phobius"/>
    </source>
</evidence>
<evidence type="ECO:0000256" key="3">
    <source>
        <dbReference type="ARBA" id="ARBA00022692"/>
    </source>
</evidence>
<accession>A0A9P7B5F4</accession>
<keyword evidence="10" id="KW-1185">Reference proteome</keyword>
<feature type="transmembrane region" description="Helical" evidence="7">
    <location>
        <begin position="174"/>
        <end position="196"/>
    </location>
</feature>
<feature type="transmembrane region" description="Helical" evidence="7">
    <location>
        <begin position="96"/>
        <end position="116"/>
    </location>
</feature>
<evidence type="ECO:0000256" key="5">
    <source>
        <dbReference type="ARBA" id="ARBA00023136"/>
    </source>
</evidence>
<feature type="transmembrane region" description="Helical" evidence="7">
    <location>
        <begin position="290"/>
        <end position="312"/>
    </location>
</feature>
<gene>
    <name evidence="9" type="ORF">C6P46_005036</name>
</gene>
<protein>
    <recommendedName>
        <fullName evidence="8">Amino acid transporter transmembrane domain-containing protein</fullName>
    </recommendedName>
</protein>
<keyword evidence="4 7" id="KW-1133">Transmembrane helix</keyword>
<feature type="transmembrane region" description="Helical" evidence="7">
    <location>
        <begin position="439"/>
        <end position="460"/>
    </location>
</feature>
<dbReference type="EMBL" id="PUHQ01000051">
    <property type="protein sequence ID" value="KAG0659677.1"/>
    <property type="molecule type" value="Genomic_DNA"/>
</dbReference>
<dbReference type="InterPro" id="IPR013057">
    <property type="entry name" value="AA_transpt_TM"/>
</dbReference>
<evidence type="ECO:0000313" key="10">
    <source>
        <dbReference type="Proteomes" id="UP000777482"/>
    </source>
</evidence>
<feature type="domain" description="Amino acid transporter transmembrane" evidence="8">
    <location>
        <begin position="69"/>
        <end position="467"/>
    </location>
</feature>
<feature type="transmembrane region" description="Helical" evidence="7">
    <location>
        <begin position="260"/>
        <end position="278"/>
    </location>
</feature>
<dbReference type="Proteomes" id="UP000777482">
    <property type="component" value="Unassembled WGS sequence"/>
</dbReference>
<dbReference type="OrthoDB" id="40134at2759"/>
<dbReference type="AlphaFoldDB" id="A0A9P7B5F4"/>
<dbReference type="PANTHER" id="PTHR22950:SF683">
    <property type="entry name" value="AMINO ACID TRANSPORTER (EUROFUNG)"/>
    <property type="match status" value="1"/>
</dbReference>
<dbReference type="Pfam" id="PF01490">
    <property type="entry name" value="Aa_trans"/>
    <property type="match status" value="1"/>
</dbReference>
<reference evidence="9 10" key="1">
    <citation type="submission" date="2020-11" db="EMBL/GenBank/DDBJ databases">
        <title>Kefir isolates.</title>
        <authorList>
            <person name="Marcisauskas S."/>
            <person name="Kim Y."/>
            <person name="Blasche S."/>
        </authorList>
    </citation>
    <scope>NUCLEOTIDE SEQUENCE [LARGE SCALE GENOMIC DNA]</scope>
    <source>
        <strain evidence="9 10">KR</strain>
    </source>
</reference>
<feature type="transmembrane region" description="Helical" evidence="7">
    <location>
        <begin position="374"/>
        <end position="396"/>
    </location>
</feature>
<feature type="compositionally biased region" description="Basic and acidic residues" evidence="6">
    <location>
        <begin position="14"/>
        <end position="26"/>
    </location>
</feature>
<evidence type="ECO:0000259" key="8">
    <source>
        <dbReference type="Pfam" id="PF01490"/>
    </source>
</evidence>
<comment type="subcellular location">
    <subcellularLocation>
        <location evidence="1">Membrane</location>
        <topology evidence="1">Multi-pass membrane protein</topology>
    </subcellularLocation>
</comment>
<name>A0A9P7B5F4_RHOMI</name>
<feature type="transmembrane region" description="Helical" evidence="7">
    <location>
        <begin position="69"/>
        <end position="90"/>
    </location>
</feature>
<dbReference type="GO" id="GO:0015179">
    <property type="term" value="F:L-amino acid transmembrane transporter activity"/>
    <property type="evidence" value="ECO:0007669"/>
    <property type="project" value="TreeGrafter"/>
</dbReference>
<comment type="caution">
    <text evidence="9">The sequence shown here is derived from an EMBL/GenBank/DDBJ whole genome shotgun (WGS) entry which is preliminary data.</text>
</comment>
<sequence length="491" mass="52448">MAPSYSTAISDPVPNEKGDAQKKEDLPTGVVQMRLDGRSDDEEAQDIEEVDGVFGAQGAEPGQVNYRSVGWVSTSILLMKSQIGLGVLAIPDVFHTLGLAPGIIILVVIAALTTYADWYIGIFKLKHPHVYSVSDCGEVMFGKVGGELFGIGYWLLMTLISGSAFLGLSTALNAISMHGTCTAVFVAVAAIATLPLASLRRLENIKWIGWIGLISMLVSILLVTIAVGAGGRPSLAPQEGPYDLGIVIWGKPKFADAMNAVANILLAYAGTAAFLPIASEMRDPRDFSKAVLACQGFVTAFYLTIGIVVYCFAGQYVASPALGTAGVLVKRIAYGLAIPGLLAAAVIYTHLPAKWIFVRALRKSHHLTHSTKTHWVVWLSCTFGCVLFSYVVASAVPVFSGLVGLVGALFGSFFSLTGVSFMWFYDVRGRFRVAEKRTLSFWLLVTLNTFIIFAGLFIMVGGTYGSIVSIIDSYEANGGRPWACADNSGSV</sequence>
<dbReference type="PANTHER" id="PTHR22950">
    <property type="entry name" value="AMINO ACID TRANSPORTER"/>
    <property type="match status" value="1"/>
</dbReference>
<feature type="transmembrane region" description="Helical" evidence="7">
    <location>
        <begin position="148"/>
        <end position="168"/>
    </location>
</feature>
<dbReference type="FunFam" id="1.20.1740.10:FF:000039">
    <property type="entry name" value="Neutral amino acid transporter (Eurofung)"/>
    <property type="match status" value="1"/>
</dbReference>
<evidence type="ECO:0000313" key="9">
    <source>
        <dbReference type="EMBL" id="KAG0659677.1"/>
    </source>
</evidence>
<feature type="region of interest" description="Disordered" evidence="6">
    <location>
        <begin position="1"/>
        <end position="30"/>
    </location>
</feature>
<dbReference type="GO" id="GO:0016020">
    <property type="term" value="C:membrane"/>
    <property type="evidence" value="ECO:0007669"/>
    <property type="project" value="UniProtKB-SubCell"/>
</dbReference>
<evidence type="ECO:0000256" key="1">
    <source>
        <dbReference type="ARBA" id="ARBA00004141"/>
    </source>
</evidence>
<evidence type="ECO:0000256" key="2">
    <source>
        <dbReference type="ARBA" id="ARBA00008066"/>
    </source>
</evidence>